<evidence type="ECO:0000313" key="4">
    <source>
        <dbReference type="Proteomes" id="UP000563524"/>
    </source>
</evidence>
<dbReference type="RefSeq" id="WP_183819259.1">
    <property type="nucleotide sequence ID" value="NZ_JACHOB010000006.1"/>
</dbReference>
<dbReference type="SUPFAM" id="SSF81901">
    <property type="entry name" value="HCP-like"/>
    <property type="match status" value="1"/>
</dbReference>
<feature type="compositionally biased region" description="Acidic residues" evidence="1">
    <location>
        <begin position="358"/>
        <end position="380"/>
    </location>
</feature>
<sequence>MQTALLSILALLAAASAQPAAPQADDPVERAIELLGDGAYEEARALLAPIADGQDSDAAYVLAYMEEHGLGAPADRDEARRLYVSAAMAGQPDAQYELGELAYTGEGVQQDLDRAYAWFNLAATQGHARATYMLGLMHAEGQYVPQDMGRAAALYEQAAETGVPEAQFQLGVLYLEGKGRPQDDEQAAHWFGLAAEQGHTEAAYNLAVLYETERLAGEPKLEEAARLMRNAAEAGLTQASVALGYMALNGRGMPASDEQARAWFERAAKAGSPEGMYLYAASLAEGLGGLTNLQGALDWAEASVTASQGEPPAVIEERTGLRDEIRVALEDRPEERTIEIAPLPDRVATAAPEALNDFIEEEDQAPSLPDEAETDEEEPEIVVRDRPRGLRR</sequence>
<feature type="region of interest" description="Disordered" evidence="1">
    <location>
        <begin position="353"/>
        <end position="392"/>
    </location>
</feature>
<evidence type="ECO:0008006" key="5">
    <source>
        <dbReference type="Google" id="ProtNLM"/>
    </source>
</evidence>
<evidence type="ECO:0000256" key="1">
    <source>
        <dbReference type="SAM" id="MobiDB-lite"/>
    </source>
</evidence>
<proteinExistence type="predicted"/>
<comment type="caution">
    <text evidence="3">The sequence shown here is derived from an EMBL/GenBank/DDBJ whole genome shotgun (WGS) entry which is preliminary data.</text>
</comment>
<dbReference type="PANTHER" id="PTHR43628:SF1">
    <property type="entry name" value="CHITIN SYNTHASE REGULATORY FACTOR 2-RELATED"/>
    <property type="match status" value="1"/>
</dbReference>
<protein>
    <recommendedName>
        <fullName evidence="5">Sel1 repeat family protein</fullName>
    </recommendedName>
</protein>
<evidence type="ECO:0000313" key="3">
    <source>
        <dbReference type="EMBL" id="MBB4660049.1"/>
    </source>
</evidence>
<dbReference type="InterPro" id="IPR006597">
    <property type="entry name" value="Sel1-like"/>
</dbReference>
<dbReference type="AlphaFoldDB" id="A0A840I5C7"/>
<dbReference type="EMBL" id="JACHOB010000006">
    <property type="protein sequence ID" value="MBB4660049.1"/>
    <property type="molecule type" value="Genomic_DNA"/>
</dbReference>
<reference evidence="3 4" key="1">
    <citation type="submission" date="2020-08" db="EMBL/GenBank/DDBJ databases">
        <title>Genomic Encyclopedia of Type Strains, Phase IV (KMG-IV): sequencing the most valuable type-strain genomes for metagenomic binning, comparative biology and taxonomic classification.</title>
        <authorList>
            <person name="Goeker M."/>
        </authorList>
    </citation>
    <scope>NUCLEOTIDE SEQUENCE [LARGE SCALE GENOMIC DNA]</scope>
    <source>
        <strain evidence="3 4">DSM 102850</strain>
    </source>
</reference>
<dbReference type="SMART" id="SM00671">
    <property type="entry name" value="SEL1"/>
    <property type="match status" value="7"/>
</dbReference>
<feature type="compositionally biased region" description="Basic and acidic residues" evidence="1">
    <location>
        <begin position="381"/>
        <end position="392"/>
    </location>
</feature>
<dbReference type="PANTHER" id="PTHR43628">
    <property type="entry name" value="ACTIVATOR OF C KINASE PROTEIN 1-RELATED"/>
    <property type="match status" value="1"/>
</dbReference>
<dbReference type="InterPro" id="IPR052945">
    <property type="entry name" value="Mitotic_Regulator"/>
</dbReference>
<keyword evidence="4" id="KW-1185">Reference proteome</keyword>
<gene>
    <name evidence="3" type="ORF">GGQ59_002593</name>
</gene>
<dbReference type="Pfam" id="PF08238">
    <property type="entry name" value="Sel1"/>
    <property type="match status" value="7"/>
</dbReference>
<organism evidence="3 4">
    <name type="scientific">Parvularcula dongshanensis</name>
    <dbReference type="NCBI Taxonomy" id="1173995"/>
    <lineage>
        <taxon>Bacteria</taxon>
        <taxon>Pseudomonadati</taxon>
        <taxon>Pseudomonadota</taxon>
        <taxon>Alphaproteobacteria</taxon>
        <taxon>Parvularculales</taxon>
        <taxon>Parvularculaceae</taxon>
        <taxon>Parvularcula</taxon>
    </lineage>
</organism>
<keyword evidence="2" id="KW-0732">Signal</keyword>
<dbReference type="Gene3D" id="1.25.40.10">
    <property type="entry name" value="Tetratricopeptide repeat domain"/>
    <property type="match status" value="3"/>
</dbReference>
<feature type="signal peptide" evidence="2">
    <location>
        <begin position="1"/>
        <end position="20"/>
    </location>
</feature>
<dbReference type="Proteomes" id="UP000563524">
    <property type="component" value="Unassembled WGS sequence"/>
</dbReference>
<accession>A0A840I5C7</accession>
<evidence type="ECO:0000256" key="2">
    <source>
        <dbReference type="SAM" id="SignalP"/>
    </source>
</evidence>
<name>A0A840I5C7_9PROT</name>
<feature type="chain" id="PRO_5032461251" description="Sel1 repeat family protein" evidence="2">
    <location>
        <begin position="21"/>
        <end position="392"/>
    </location>
</feature>
<dbReference type="InterPro" id="IPR011990">
    <property type="entry name" value="TPR-like_helical_dom_sf"/>
</dbReference>